<feature type="transmembrane region" description="Helical" evidence="7">
    <location>
        <begin position="59"/>
        <end position="77"/>
    </location>
</feature>
<proteinExistence type="predicted"/>
<feature type="transmembrane region" description="Helical" evidence="7">
    <location>
        <begin position="565"/>
        <end position="582"/>
    </location>
</feature>
<evidence type="ECO:0000256" key="7">
    <source>
        <dbReference type="SAM" id="Phobius"/>
    </source>
</evidence>
<evidence type="ECO:0000256" key="5">
    <source>
        <dbReference type="ARBA" id="ARBA00023136"/>
    </source>
</evidence>
<dbReference type="Pfam" id="PF13567">
    <property type="entry name" value="DUF4131"/>
    <property type="match status" value="1"/>
</dbReference>
<name>A0A840MTX4_9BRAD</name>
<dbReference type="Pfam" id="PF03772">
    <property type="entry name" value="Competence"/>
    <property type="match status" value="1"/>
</dbReference>
<dbReference type="PANTHER" id="PTHR30619">
    <property type="entry name" value="DNA INTERNALIZATION/COMPETENCE PROTEIN COMEC/REC2"/>
    <property type="match status" value="1"/>
</dbReference>
<feature type="transmembrane region" description="Helical" evidence="7">
    <location>
        <begin position="105"/>
        <end position="124"/>
    </location>
</feature>
<dbReference type="AlphaFoldDB" id="A0A840MTX4"/>
<organism evidence="10 11">
    <name type="scientific">Afipia massiliensis</name>
    <dbReference type="NCBI Taxonomy" id="211460"/>
    <lineage>
        <taxon>Bacteria</taxon>
        <taxon>Pseudomonadati</taxon>
        <taxon>Pseudomonadota</taxon>
        <taxon>Alphaproteobacteria</taxon>
        <taxon>Hyphomicrobiales</taxon>
        <taxon>Nitrobacteraceae</taxon>
        <taxon>Afipia</taxon>
    </lineage>
</organism>
<feature type="transmembrane region" description="Helical" evidence="7">
    <location>
        <begin position="511"/>
        <end position="531"/>
    </location>
</feature>
<keyword evidence="3 7" id="KW-0812">Transmembrane</keyword>
<feature type="domain" description="DUF4131" evidence="9">
    <location>
        <begin position="81"/>
        <end position="233"/>
    </location>
</feature>
<feature type="transmembrane region" description="Helical" evidence="7">
    <location>
        <begin position="483"/>
        <end position="504"/>
    </location>
</feature>
<feature type="domain" description="ComEC/Rec2-related protein" evidence="8">
    <location>
        <begin position="278"/>
        <end position="562"/>
    </location>
</feature>
<keyword evidence="4 7" id="KW-1133">Transmembrane helix</keyword>
<evidence type="ECO:0000256" key="3">
    <source>
        <dbReference type="ARBA" id="ARBA00022692"/>
    </source>
</evidence>
<dbReference type="Proteomes" id="UP000521227">
    <property type="component" value="Unassembled WGS sequence"/>
</dbReference>
<dbReference type="PANTHER" id="PTHR30619:SF1">
    <property type="entry name" value="RECOMBINATION PROTEIN 2"/>
    <property type="match status" value="1"/>
</dbReference>
<feature type="transmembrane region" description="Helical" evidence="7">
    <location>
        <begin position="410"/>
        <end position="431"/>
    </location>
</feature>
<dbReference type="InterPro" id="IPR025405">
    <property type="entry name" value="DUF4131"/>
</dbReference>
<protein>
    <submittedName>
        <fullName evidence="10">Competence protein ComEC</fullName>
    </submittedName>
</protein>
<evidence type="ECO:0000256" key="1">
    <source>
        <dbReference type="ARBA" id="ARBA00004651"/>
    </source>
</evidence>
<dbReference type="RefSeq" id="WP_246395194.1">
    <property type="nucleotide sequence ID" value="NZ_JACHIJ010000001.1"/>
</dbReference>
<evidence type="ECO:0000259" key="9">
    <source>
        <dbReference type="Pfam" id="PF13567"/>
    </source>
</evidence>
<evidence type="ECO:0000259" key="8">
    <source>
        <dbReference type="Pfam" id="PF03772"/>
    </source>
</evidence>
<feature type="region of interest" description="Disordered" evidence="6">
    <location>
        <begin position="715"/>
        <end position="781"/>
    </location>
</feature>
<feature type="transmembrane region" description="Helical" evidence="7">
    <location>
        <begin position="340"/>
        <end position="355"/>
    </location>
</feature>
<comment type="caution">
    <text evidence="10">The sequence shown here is derived from an EMBL/GenBank/DDBJ whole genome shotgun (WGS) entry which is preliminary data.</text>
</comment>
<dbReference type="EMBL" id="JACHIJ010000001">
    <property type="protein sequence ID" value="MBB5050210.1"/>
    <property type="molecule type" value="Genomic_DNA"/>
</dbReference>
<dbReference type="GO" id="GO:0005886">
    <property type="term" value="C:plasma membrane"/>
    <property type="evidence" value="ECO:0007669"/>
    <property type="project" value="UniProtKB-SubCell"/>
</dbReference>
<dbReference type="NCBIfam" id="TIGR00360">
    <property type="entry name" value="ComEC_N-term"/>
    <property type="match status" value="1"/>
</dbReference>
<evidence type="ECO:0000256" key="4">
    <source>
        <dbReference type="ARBA" id="ARBA00022989"/>
    </source>
</evidence>
<sequence length="823" mass="87543">MAGGGEHQTRSQGRAGRAITWPPRGAVRADAGDAAESGYAFLTNKLRSWVAAEAGPGRLLPWVPVAFGAGIAVYFAADREPVASVAAATAAALCVAAFVARRSRIFPLMVMLAALSAGFATAALKTARVAHGVLARPMFSVTMKGFVETRDERERTDRFVLRVEEMESPRGGIKLERVRLSVKKGTAPAVGSFVELKARLLPPLSPLRPGSYDFGRDMYFQGIGASGFAMGAIKTVEAPRSGGTYLRYAAAMQGMRDAIDARIRSVLSGDNRAIATALLTGRRDAISAPVNDAMFISGLGHVLSISGYHMAVVAGVVFFAVRALLALFPALTVTFPIKKWSAVAALLAAAFYLLLSGAEVATQRSFFMTAVVLIAVMVDRRAITFRTLAVAAMIVLLIAPEALVHPSFQMSFAATLGLVALIQIGMPNLFVSPDNAQVARAALWGGREITMLALASLVAGFATMPYAAFHFHRVTPYGVLANLAAMPVVSVLVMPAGLLGLLAMPFGFDGVFWRLMDVGIGWMVAVAQWVAALPGAIGRIASFGTGPLAAMSAGIIALGLLRTPLRWAGAGLIAFATIWALTTPQPDILVARDGHSVAVRGKDGKLRLMRTGKDAFLSREWLAADADMRNATDASLTDGVSCDTSGCVVQAADGSTIALTLKPEAFADDCARAAVIVTLRQPPTDCAAMVLDQEMLRRRGTLALHKTADGYAIAANRPRGVDRPWSPANVEDESDVSAVRLNRPAQPVDVTPAESDLQPDDWSRRHSGQTAQQADPESSRVRWKPFLDSGFACKRSRSGMTLEHFQFAPNRTQYLRTSPISLP</sequence>
<gene>
    <name evidence="10" type="ORF">HNQ36_000158</name>
</gene>
<feature type="transmembrane region" description="Helical" evidence="7">
    <location>
        <begin position="83"/>
        <end position="100"/>
    </location>
</feature>
<dbReference type="InterPro" id="IPR004477">
    <property type="entry name" value="ComEC_N"/>
</dbReference>
<feature type="transmembrane region" description="Helical" evidence="7">
    <location>
        <begin position="537"/>
        <end position="558"/>
    </location>
</feature>
<feature type="transmembrane region" description="Helical" evidence="7">
    <location>
        <begin position="307"/>
        <end position="328"/>
    </location>
</feature>
<feature type="transmembrane region" description="Helical" evidence="7">
    <location>
        <begin position="452"/>
        <end position="471"/>
    </location>
</feature>
<keyword evidence="2" id="KW-1003">Cell membrane</keyword>
<accession>A0A840MTX4</accession>
<evidence type="ECO:0000313" key="10">
    <source>
        <dbReference type="EMBL" id="MBB5050210.1"/>
    </source>
</evidence>
<evidence type="ECO:0000256" key="2">
    <source>
        <dbReference type="ARBA" id="ARBA00022475"/>
    </source>
</evidence>
<dbReference type="InterPro" id="IPR052159">
    <property type="entry name" value="Competence_DNA_uptake"/>
</dbReference>
<feature type="transmembrane region" description="Helical" evidence="7">
    <location>
        <begin position="385"/>
        <end position="404"/>
    </location>
</feature>
<evidence type="ECO:0000256" key="6">
    <source>
        <dbReference type="SAM" id="MobiDB-lite"/>
    </source>
</evidence>
<keyword evidence="5 7" id="KW-0472">Membrane</keyword>
<comment type="subcellular location">
    <subcellularLocation>
        <location evidence="1">Cell membrane</location>
        <topology evidence="1">Multi-pass membrane protein</topology>
    </subcellularLocation>
</comment>
<evidence type="ECO:0000313" key="11">
    <source>
        <dbReference type="Proteomes" id="UP000521227"/>
    </source>
</evidence>
<reference evidence="10 11" key="1">
    <citation type="submission" date="2020-08" db="EMBL/GenBank/DDBJ databases">
        <title>Genomic Encyclopedia of Type Strains, Phase IV (KMG-IV): sequencing the most valuable type-strain genomes for metagenomic binning, comparative biology and taxonomic classification.</title>
        <authorList>
            <person name="Goeker M."/>
        </authorList>
    </citation>
    <scope>NUCLEOTIDE SEQUENCE [LARGE SCALE GENOMIC DNA]</scope>
    <source>
        <strain evidence="10 11">DSM 17498</strain>
    </source>
</reference>